<keyword evidence="3" id="KW-1185">Reference proteome</keyword>
<evidence type="ECO:0000256" key="1">
    <source>
        <dbReference type="SAM" id="MobiDB-lite"/>
    </source>
</evidence>
<sequence length="131" mass="14586">MGSAPAHPRRAGAQESRQHVFPERRGAVPEPHRAARRLPPAGFARAPESSQTWIESRHRRGHSALGSTCTRPLDSGVHPAALCRLQEDNRKIFATLVITVMLEPLLQFPQFLARKINLCNLESSDYNLSSK</sequence>
<proteinExistence type="predicted"/>
<reference evidence="2 3" key="1">
    <citation type="journal article" date="2013" name="Proc. Natl. Acad. Sci. U.S.A.">
        <title>The king cobra genome reveals dynamic gene evolution and adaptation in the snake venom system.</title>
        <authorList>
            <person name="Vonk F.J."/>
            <person name="Casewell N.R."/>
            <person name="Henkel C.V."/>
            <person name="Heimberg A.M."/>
            <person name="Jansen H.J."/>
            <person name="McCleary R.J."/>
            <person name="Kerkkamp H.M."/>
            <person name="Vos R.A."/>
            <person name="Guerreiro I."/>
            <person name="Calvete J.J."/>
            <person name="Wuster W."/>
            <person name="Woods A.E."/>
            <person name="Logan J.M."/>
            <person name="Harrison R.A."/>
            <person name="Castoe T.A."/>
            <person name="de Koning A.P."/>
            <person name="Pollock D.D."/>
            <person name="Yandell M."/>
            <person name="Calderon D."/>
            <person name="Renjifo C."/>
            <person name="Currier R.B."/>
            <person name="Salgado D."/>
            <person name="Pla D."/>
            <person name="Sanz L."/>
            <person name="Hyder A.S."/>
            <person name="Ribeiro J.M."/>
            <person name="Arntzen J.W."/>
            <person name="van den Thillart G.E."/>
            <person name="Boetzer M."/>
            <person name="Pirovano W."/>
            <person name="Dirks R.P."/>
            <person name="Spaink H.P."/>
            <person name="Duboule D."/>
            <person name="McGlinn E."/>
            <person name="Kini R.M."/>
            <person name="Richardson M.K."/>
        </authorList>
    </citation>
    <scope>NUCLEOTIDE SEQUENCE</scope>
    <source>
        <tissue evidence="2">Blood</tissue>
    </source>
</reference>
<feature type="non-terminal residue" evidence="2">
    <location>
        <position position="1"/>
    </location>
</feature>
<evidence type="ECO:0000313" key="2">
    <source>
        <dbReference type="EMBL" id="ETE74154.1"/>
    </source>
</evidence>
<dbReference type="Proteomes" id="UP000018936">
    <property type="component" value="Unassembled WGS sequence"/>
</dbReference>
<protein>
    <submittedName>
        <fullName evidence="2">Uncharacterized protein</fullName>
    </submittedName>
</protein>
<gene>
    <name evidence="2" type="ORF">L345_00014</name>
</gene>
<comment type="caution">
    <text evidence="2">The sequence shown here is derived from an EMBL/GenBank/DDBJ whole genome shotgun (WGS) entry which is preliminary data.</text>
</comment>
<organism evidence="2 3">
    <name type="scientific">Ophiophagus hannah</name>
    <name type="common">King cobra</name>
    <name type="synonym">Naja hannah</name>
    <dbReference type="NCBI Taxonomy" id="8665"/>
    <lineage>
        <taxon>Eukaryota</taxon>
        <taxon>Metazoa</taxon>
        <taxon>Chordata</taxon>
        <taxon>Craniata</taxon>
        <taxon>Vertebrata</taxon>
        <taxon>Euteleostomi</taxon>
        <taxon>Lepidosauria</taxon>
        <taxon>Squamata</taxon>
        <taxon>Bifurcata</taxon>
        <taxon>Unidentata</taxon>
        <taxon>Episquamata</taxon>
        <taxon>Toxicofera</taxon>
        <taxon>Serpentes</taxon>
        <taxon>Colubroidea</taxon>
        <taxon>Elapidae</taxon>
        <taxon>Elapinae</taxon>
        <taxon>Ophiophagus</taxon>
    </lineage>
</organism>
<feature type="compositionally biased region" description="Basic and acidic residues" evidence="1">
    <location>
        <begin position="16"/>
        <end position="33"/>
    </location>
</feature>
<dbReference type="EMBL" id="AZIM01000001">
    <property type="protein sequence ID" value="ETE74154.1"/>
    <property type="molecule type" value="Genomic_DNA"/>
</dbReference>
<name>V8PHY0_OPHHA</name>
<evidence type="ECO:0000313" key="3">
    <source>
        <dbReference type="Proteomes" id="UP000018936"/>
    </source>
</evidence>
<feature type="region of interest" description="Disordered" evidence="1">
    <location>
        <begin position="1"/>
        <end position="71"/>
    </location>
</feature>
<dbReference type="AlphaFoldDB" id="V8PHY0"/>
<accession>V8PHY0</accession>